<dbReference type="PROSITE" id="PS01159">
    <property type="entry name" value="WW_DOMAIN_1"/>
    <property type="match status" value="1"/>
</dbReference>
<dbReference type="OrthoDB" id="2444812at2759"/>
<feature type="compositionally biased region" description="Pro residues" evidence="1">
    <location>
        <begin position="75"/>
        <end position="89"/>
    </location>
</feature>
<dbReference type="InterPro" id="IPR001202">
    <property type="entry name" value="WW_dom"/>
</dbReference>
<evidence type="ECO:0000256" key="1">
    <source>
        <dbReference type="SAM" id="MobiDB-lite"/>
    </source>
</evidence>
<dbReference type="PROSITE" id="PS50020">
    <property type="entry name" value="WW_DOMAIN_2"/>
    <property type="match status" value="1"/>
</dbReference>
<feature type="compositionally biased region" description="Basic and acidic residues" evidence="1">
    <location>
        <begin position="56"/>
        <end position="66"/>
    </location>
</feature>
<protein>
    <recommendedName>
        <fullName evidence="2">WW domain-containing protein</fullName>
    </recommendedName>
</protein>
<name>A0A0C3CRL4_OIDMZ</name>
<feature type="compositionally biased region" description="Basic and acidic residues" evidence="1">
    <location>
        <begin position="239"/>
        <end position="260"/>
    </location>
</feature>
<feature type="compositionally biased region" description="Basic and acidic residues" evidence="1">
    <location>
        <begin position="1"/>
        <end position="46"/>
    </location>
</feature>
<gene>
    <name evidence="3" type="ORF">OIDMADRAFT_160967</name>
</gene>
<feature type="region of interest" description="Disordered" evidence="1">
    <location>
        <begin position="236"/>
        <end position="279"/>
    </location>
</feature>
<dbReference type="InParanoid" id="A0A0C3CRL4"/>
<keyword evidence="4" id="KW-1185">Reference proteome</keyword>
<dbReference type="Gene3D" id="2.20.70.10">
    <property type="match status" value="1"/>
</dbReference>
<dbReference type="SUPFAM" id="SSF51045">
    <property type="entry name" value="WW domain"/>
    <property type="match status" value="1"/>
</dbReference>
<evidence type="ECO:0000313" key="3">
    <source>
        <dbReference type="EMBL" id="KIN01634.1"/>
    </source>
</evidence>
<reference evidence="4" key="2">
    <citation type="submission" date="2015-01" db="EMBL/GenBank/DDBJ databases">
        <title>Evolutionary Origins and Diversification of the Mycorrhizal Mutualists.</title>
        <authorList>
            <consortium name="DOE Joint Genome Institute"/>
            <consortium name="Mycorrhizal Genomics Consortium"/>
            <person name="Kohler A."/>
            <person name="Kuo A."/>
            <person name="Nagy L.G."/>
            <person name="Floudas D."/>
            <person name="Copeland A."/>
            <person name="Barry K.W."/>
            <person name="Cichocki N."/>
            <person name="Veneault-Fourrey C."/>
            <person name="LaButti K."/>
            <person name="Lindquist E.A."/>
            <person name="Lipzen A."/>
            <person name="Lundell T."/>
            <person name="Morin E."/>
            <person name="Murat C."/>
            <person name="Riley R."/>
            <person name="Ohm R."/>
            <person name="Sun H."/>
            <person name="Tunlid A."/>
            <person name="Henrissat B."/>
            <person name="Grigoriev I.V."/>
            <person name="Hibbett D.S."/>
            <person name="Martin F."/>
        </authorList>
    </citation>
    <scope>NUCLEOTIDE SEQUENCE [LARGE SCALE GENOMIC DNA]</scope>
    <source>
        <strain evidence="4">Zn</strain>
    </source>
</reference>
<dbReference type="HOGENOM" id="CLU_061843_0_1_1"/>
<feature type="domain" description="WW" evidence="2">
    <location>
        <begin position="94"/>
        <end position="128"/>
    </location>
</feature>
<evidence type="ECO:0000313" key="4">
    <source>
        <dbReference type="Proteomes" id="UP000054321"/>
    </source>
</evidence>
<dbReference type="Proteomes" id="UP000054321">
    <property type="component" value="Unassembled WGS sequence"/>
</dbReference>
<accession>A0A0C3CRL4</accession>
<dbReference type="EMBL" id="KN832875">
    <property type="protein sequence ID" value="KIN01634.1"/>
    <property type="molecule type" value="Genomic_DNA"/>
</dbReference>
<organism evidence="3 4">
    <name type="scientific">Oidiodendron maius (strain Zn)</name>
    <dbReference type="NCBI Taxonomy" id="913774"/>
    <lineage>
        <taxon>Eukaryota</taxon>
        <taxon>Fungi</taxon>
        <taxon>Dikarya</taxon>
        <taxon>Ascomycota</taxon>
        <taxon>Pezizomycotina</taxon>
        <taxon>Leotiomycetes</taxon>
        <taxon>Leotiomycetes incertae sedis</taxon>
        <taxon>Myxotrichaceae</taxon>
        <taxon>Oidiodendron</taxon>
    </lineage>
</organism>
<evidence type="ECO:0000259" key="2">
    <source>
        <dbReference type="PROSITE" id="PS50020"/>
    </source>
</evidence>
<feature type="region of interest" description="Disordered" evidence="1">
    <location>
        <begin position="1"/>
        <end position="101"/>
    </location>
</feature>
<reference evidence="3 4" key="1">
    <citation type="submission" date="2014-04" db="EMBL/GenBank/DDBJ databases">
        <authorList>
            <consortium name="DOE Joint Genome Institute"/>
            <person name="Kuo A."/>
            <person name="Martino E."/>
            <person name="Perotto S."/>
            <person name="Kohler A."/>
            <person name="Nagy L.G."/>
            <person name="Floudas D."/>
            <person name="Copeland A."/>
            <person name="Barry K.W."/>
            <person name="Cichocki N."/>
            <person name="Veneault-Fourrey C."/>
            <person name="LaButti K."/>
            <person name="Lindquist E.A."/>
            <person name="Lipzen A."/>
            <person name="Lundell T."/>
            <person name="Morin E."/>
            <person name="Murat C."/>
            <person name="Sun H."/>
            <person name="Tunlid A."/>
            <person name="Henrissat B."/>
            <person name="Grigoriev I.V."/>
            <person name="Hibbett D.S."/>
            <person name="Martin F."/>
            <person name="Nordberg H.P."/>
            <person name="Cantor M.N."/>
            <person name="Hua S.X."/>
        </authorList>
    </citation>
    <scope>NUCLEOTIDE SEQUENCE [LARGE SCALE GENOMIC DNA]</scope>
    <source>
        <strain evidence="3 4">Zn</strain>
    </source>
</reference>
<proteinExistence type="predicted"/>
<feature type="compositionally biased region" description="Basic and acidic residues" evidence="1">
    <location>
        <begin position="268"/>
        <end position="279"/>
    </location>
</feature>
<dbReference type="AlphaFoldDB" id="A0A0C3CRL4"/>
<dbReference type="InterPro" id="IPR036020">
    <property type="entry name" value="WW_dom_sf"/>
</dbReference>
<sequence>MAQAEDNKPSGQDRDVTAEELPTKDDRDSSEDADHSRHAPEGRDYPSDSEENAELVEGHSKEKELINDTGTTDTPPLPEESIPPLPAVAPPGSVEKDDGWEPIWEESAQAFYFYNRFTGLTQWNNPRVPEVSAAGPPGVEPPVSRAKGVPVAGGYNPAIHGDYDPNAWYAKTAAAAEEQQAQSQALSDPADTYAATAAFNRFTGRFQNPDLKPENFNDENKSRRQLNAFFDVDAAANSHDGRSLKEERSGKKLSKAELKWHKEKRKAKKEEKRRAWLRD</sequence>